<evidence type="ECO:0000313" key="1">
    <source>
        <dbReference type="EMBL" id="QHT35623.1"/>
    </source>
</evidence>
<protein>
    <submittedName>
        <fullName evidence="1">Uncharacterized protein</fullName>
    </submittedName>
</protein>
<organism evidence="1">
    <name type="scientific">viral metagenome</name>
    <dbReference type="NCBI Taxonomy" id="1070528"/>
    <lineage>
        <taxon>unclassified sequences</taxon>
        <taxon>metagenomes</taxon>
        <taxon>organismal metagenomes</taxon>
    </lineage>
</organism>
<dbReference type="AlphaFoldDB" id="A0A6C0F4Q9"/>
<accession>A0A6C0F4Q9</accession>
<sequence>MSETPTDSFEQLKDESPTMLFHYLRFVAFKDADQKEVAGLIKSLMSVSCADQAFLKQLIDLAETKDLSGCAALAATRTGDADALAAELTAGGFELKQVKDMNEIVDAYFTEPSPDYAMRMLETLLFFTITDDGTAYNTYIKKIMAGIPEDMKEMTYSDKMFHGFII</sequence>
<reference evidence="1" key="1">
    <citation type="journal article" date="2020" name="Nature">
        <title>Giant virus diversity and host interactions through global metagenomics.</title>
        <authorList>
            <person name="Schulz F."/>
            <person name="Roux S."/>
            <person name="Paez-Espino D."/>
            <person name="Jungbluth S."/>
            <person name="Walsh D.A."/>
            <person name="Denef V.J."/>
            <person name="McMahon K.D."/>
            <person name="Konstantinidis K.T."/>
            <person name="Eloe-Fadrosh E.A."/>
            <person name="Kyrpides N.C."/>
            <person name="Woyke T."/>
        </authorList>
    </citation>
    <scope>NUCLEOTIDE SEQUENCE</scope>
    <source>
        <strain evidence="1">GVMAG-M-3300009180-45</strain>
    </source>
</reference>
<proteinExistence type="predicted"/>
<dbReference type="EMBL" id="MN739024">
    <property type="protein sequence ID" value="QHT35623.1"/>
    <property type="molecule type" value="Genomic_DNA"/>
</dbReference>
<name>A0A6C0F4Q9_9ZZZZ</name>